<dbReference type="FunFam" id="2.70.100.10:FF:000001">
    <property type="entry name" value="Glucanase"/>
    <property type="match status" value="1"/>
</dbReference>
<proteinExistence type="inferred from homology"/>
<evidence type="ECO:0000256" key="6">
    <source>
        <dbReference type="ARBA" id="ARBA00023180"/>
    </source>
</evidence>
<comment type="catalytic activity">
    <reaction evidence="1">
        <text>Endohydrolysis of (1-&gt;4)-beta-D-glucosidic linkages in cellulose, lichenin and cereal beta-D-glucans.</text>
        <dbReference type="EC" id="3.2.1.4"/>
    </reaction>
</comment>
<dbReference type="GO" id="GO:0030245">
    <property type="term" value="P:cellulose catabolic process"/>
    <property type="evidence" value="ECO:0007669"/>
    <property type="project" value="UniProtKB-KW"/>
</dbReference>
<evidence type="ECO:0000313" key="12">
    <source>
        <dbReference type="EMBL" id="PSN60342.1"/>
    </source>
</evidence>
<keyword evidence="3 11" id="KW-0732">Signal</keyword>
<feature type="chain" id="PRO_5015637689" description="Glucanase" evidence="11">
    <location>
        <begin position="19"/>
        <end position="457"/>
    </location>
</feature>
<keyword evidence="5 10" id="KW-0136">Cellulose degradation</keyword>
<evidence type="ECO:0000256" key="7">
    <source>
        <dbReference type="ARBA" id="ARBA00023277"/>
    </source>
</evidence>
<evidence type="ECO:0000256" key="9">
    <source>
        <dbReference type="ARBA" id="ARBA00023326"/>
    </source>
</evidence>
<keyword evidence="6" id="KW-0325">Glycoprotein</keyword>
<keyword evidence="8 10" id="KW-0326">Glycosidase</keyword>
<keyword evidence="13" id="KW-1185">Reference proteome</keyword>
<dbReference type="PANTHER" id="PTHR33753">
    <property type="entry name" value="1,4-BETA-D-GLUCAN CELLOBIOHYDROLASE B"/>
    <property type="match status" value="1"/>
</dbReference>
<keyword evidence="7" id="KW-0119">Carbohydrate metabolism</keyword>
<dbReference type="GO" id="GO:0008810">
    <property type="term" value="F:cellulase activity"/>
    <property type="evidence" value="ECO:0007669"/>
    <property type="project" value="UniProtKB-EC"/>
</dbReference>
<comment type="similarity">
    <text evidence="2 10">Belongs to the glycosyl hydrolase 7 (cellulase C) family.</text>
</comment>
<dbReference type="InterPro" id="IPR013320">
    <property type="entry name" value="ConA-like_dom_sf"/>
</dbReference>
<protein>
    <recommendedName>
        <fullName evidence="10">Glucanase</fullName>
        <ecNumber evidence="10">3.2.1.-</ecNumber>
    </recommendedName>
</protein>
<dbReference type="STRING" id="1448308.A0A2T2N4G6"/>
<keyword evidence="9 10" id="KW-0624">Polysaccharide degradation</keyword>
<organism evidence="12 13">
    <name type="scientific">Corynespora cassiicola Philippines</name>
    <dbReference type="NCBI Taxonomy" id="1448308"/>
    <lineage>
        <taxon>Eukaryota</taxon>
        <taxon>Fungi</taxon>
        <taxon>Dikarya</taxon>
        <taxon>Ascomycota</taxon>
        <taxon>Pezizomycotina</taxon>
        <taxon>Dothideomycetes</taxon>
        <taxon>Pleosporomycetidae</taxon>
        <taxon>Pleosporales</taxon>
        <taxon>Corynesporascaceae</taxon>
        <taxon>Corynespora</taxon>
    </lineage>
</organism>
<accession>A0A2T2N4G6</accession>
<sequence>MFPKVALLSSLLAASAAGQLVGDVTTEVHPPLPIQECTAAGSCTTLQTKITLDSNWRWLHVKDGYENCYTGSSWNTSLCPDGETCAANCALDGADYTGTYGITASGGELELKFVTQGSFSKNVGSRVYLMADESNYYMFHLLNKEFTFDVDVSNMPCGINGALYFSEMDEDGGMARFPSNQAGAKYGTGYCDAQCPHDIKFINGEANVEGWEPSETDPNAGRGRYGTCCPEMDIWEANGISTAYTPHPCSIDGQYRCEGIECGDGDQRYDGVCDKDGCDFNAFRMGNQEFYGPGKTVDTTKKFTVVTQFITSDGTDTGTLSEIRRIYVQDGQVIQNSVSSVPGVTETNALSDQFCDEQKAAFGDQTHFQELGAHAEMGASLGRGAVLALSIWDDHFAHMLWLDSNYPTDADPAQPGVARGTCPITSGVPAEVEVENADASVKFSNIKWGAIDSTYSA</sequence>
<dbReference type="SUPFAM" id="SSF49899">
    <property type="entry name" value="Concanavalin A-like lectins/glucanases"/>
    <property type="match status" value="1"/>
</dbReference>
<evidence type="ECO:0000256" key="11">
    <source>
        <dbReference type="SAM" id="SignalP"/>
    </source>
</evidence>
<evidence type="ECO:0000256" key="4">
    <source>
        <dbReference type="ARBA" id="ARBA00022801"/>
    </source>
</evidence>
<dbReference type="AlphaFoldDB" id="A0A2T2N4G6"/>
<name>A0A2T2N4G6_CORCC</name>
<keyword evidence="4 10" id="KW-0378">Hydrolase</keyword>
<dbReference type="InterPro" id="IPR001722">
    <property type="entry name" value="Glyco_hydro_7"/>
</dbReference>
<dbReference type="CDD" id="cd07999">
    <property type="entry name" value="GH7_CBH_EG"/>
    <property type="match status" value="1"/>
</dbReference>
<evidence type="ECO:0000256" key="10">
    <source>
        <dbReference type="RuleBase" id="RU361164"/>
    </source>
</evidence>
<evidence type="ECO:0000256" key="8">
    <source>
        <dbReference type="ARBA" id="ARBA00023295"/>
    </source>
</evidence>
<dbReference type="Proteomes" id="UP000240883">
    <property type="component" value="Unassembled WGS sequence"/>
</dbReference>
<dbReference type="InterPro" id="IPR037019">
    <property type="entry name" value="Glyco_hydro_7_sf"/>
</dbReference>
<gene>
    <name evidence="12" type="ORF">BS50DRAFT_506508</name>
</gene>
<dbReference type="Gene3D" id="2.70.100.10">
    <property type="entry name" value="Glycoside hydrolase, family 7, domain"/>
    <property type="match status" value="1"/>
</dbReference>
<feature type="signal peptide" evidence="11">
    <location>
        <begin position="1"/>
        <end position="18"/>
    </location>
</feature>
<evidence type="ECO:0000256" key="1">
    <source>
        <dbReference type="ARBA" id="ARBA00000966"/>
    </source>
</evidence>
<evidence type="ECO:0000256" key="2">
    <source>
        <dbReference type="ARBA" id="ARBA00006044"/>
    </source>
</evidence>
<dbReference type="PANTHER" id="PTHR33753:SF1">
    <property type="entry name" value="ENDO-BETA-1,4-GLUCANASE CELB"/>
    <property type="match status" value="1"/>
</dbReference>
<evidence type="ECO:0000313" key="13">
    <source>
        <dbReference type="Proteomes" id="UP000240883"/>
    </source>
</evidence>
<reference evidence="12 13" key="1">
    <citation type="journal article" date="2018" name="Front. Microbiol.">
        <title>Genome-Wide Analysis of Corynespora cassiicola Leaf Fall Disease Putative Effectors.</title>
        <authorList>
            <person name="Lopez D."/>
            <person name="Ribeiro S."/>
            <person name="Label P."/>
            <person name="Fumanal B."/>
            <person name="Venisse J.S."/>
            <person name="Kohler A."/>
            <person name="de Oliveira R.R."/>
            <person name="Labutti K."/>
            <person name="Lipzen A."/>
            <person name="Lail K."/>
            <person name="Bauer D."/>
            <person name="Ohm R.A."/>
            <person name="Barry K.W."/>
            <person name="Spatafora J."/>
            <person name="Grigoriev I.V."/>
            <person name="Martin F.M."/>
            <person name="Pujade-Renaud V."/>
        </authorList>
    </citation>
    <scope>NUCLEOTIDE SEQUENCE [LARGE SCALE GENOMIC DNA]</scope>
    <source>
        <strain evidence="12 13">Philippines</strain>
    </source>
</reference>
<evidence type="ECO:0000256" key="3">
    <source>
        <dbReference type="ARBA" id="ARBA00022729"/>
    </source>
</evidence>
<dbReference type="Pfam" id="PF00840">
    <property type="entry name" value="Glyco_hydro_7"/>
    <property type="match status" value="1"/>
</dbReference>
<dbReference type="PRINTS" id="PR00734">
    <property type="entry name" value="GLHYDRLASE7"/>
</dbReference>
<dbReference type="OrthoDB" id="412382at2759"/>
<dbReference type="EC" id="3.2.1.-" evidence="10"/>
<evidence type="ECO:0000256" key="5">
    <source>
        <dbReference type="ARBA" id="ARBA00023001"/>
    </source>
</evidence>
<dbReference type="EMBL" id="KZ678149">
    <property type="protein sequence ID" value="PSN60342.1"/>
    <property type="molecule type" value="Genomic_DNA"/>
</dbReference>